<dbReference type="RefSeq" id="WP_380051756.1">
    <property type="nucleotide sequence ID" value="NZ_JBHSOH010000039.1"/>
</dbReference>
<dbReference type="EMBL" id="JBHSOH010000039">
    <property type="protein sequence ID" value="MFC5850075.1"/>
    <property type="molecule type" value="Genomic_DNA"/>
</dbReference>
<feature type="transmembrane region" description="Helical" evidence="1">
    <location>
        <begin position="150"/>
        <end position="171"/>
    </location>
</feature>
<keyword evidence="4" id="KW-1185">Reference proteome</keyword>
<evidence type="ECO:0000313" key="4">
    <source>
        <dbReference type="Proteomes" id="UP001595979"/>
    </source>
</evidence>
<comment type="caution">
    <text evidence="3">The sequence shown here is derived from an EMBL/GenBank/DDBJ whole genome shotgun (WGS) entry which is preliminary data.</text>
</comment>
<reference evidence="4" key="1">
    <citation type="journal article" date="2019" name="Int. J. Syst. Evol. Microbiol.">
        <title>The Global Catalogue of Microorganisms (GCM) 10K type strain sequencing project: providing services to taxonomists for standard genome sequencing and annotation.</title>
        <authorList>
            <consortium name="The Broad Institute Genomics Platform"/>
            <consortium name="The Broad Institute Genome Sequencing Center for Infectious Disease"/>
            <person name="Wu L."/>
            <person name="Ma J."/>
        </authorList>
    </citation>
    <scope>NUCLEOTIDE SEQUENCE [LARGE SCALE GENOMIC DNA]</scope>
    <source>
        <strain evidence="4">CGMCC 1.15053</strain>
    </source>
</reference>
<dbReference type="Pfam" id="PF09990">
    <property type="entry name" value="DUF2231"/>
    <property type="match status" value="1"/>
</dbReference>
<dbReference type="Proteomes" id="UP001595979">
    <property type="component" value="Unassembled WGS sequence"/>
</dbReference>
<evidence type="ECO:0000259" key="2">
    <source>
        <dbReference type="Pfam" id="PF09990"/>
    </source>
</evidence>
<organism evidence="3 4">
    <name type="scientific">Deinococcus petrolearius</name>
    <dbReference type="NCBI Taxonomy" id="1751295"/>
    <lineage>
        <taxon>Bacteria</taxon>
        <taxon>Thermotogati</taxon>
        <taxon>Deinococcota</taxon>
        <taxon>Deinococci</taxon>
        <taxon>Deinococcales</taxon>
        <taxon>Deinococcaceae</taxon>
        <taxon>Deinococcus</taxon>
    </lineage>
</organism>
<accession>A0ABW1DPJ5</accession>
<protein>
    <submittedName>
        <fullName evidence="3">DUF2231 domain-containing protein</fullName>
    </submittedName>
</protein>
<keyword evidence="1" id="KW-1133">Transmembrane helix</keyword>
<proteinExistence type="predicted"/>
<keyword evidence="1" id="KW-0812">Transmembrane</keyword>
<sequence length="186" mass="19228">MDSQLSDRLEAAVSDHAALEVAAATLQRALRAAEGVLPQAVLDALHGEFLGHPLHPILIHLPLGGWMLAGLLDFLPGGDARTAHAADVVLTISTFAAVPTIATGWTDWSNTRGQARRTGLVHGVVNELAFFLNAGSLVARRRGKRRLGKVLSGGALGLALVGGFLGGQLVYGHGLGVGQTLAKAQG</sequence>
<keyword evidence="1" id="KW-0472">Membrane</keyword>
<feature type="domain" description="DUF2231" evidence="2">
    <location>
        <begin position="51"/>
        <end position="177"/>
    </location>
</feature>
<evidence type="ECO:0000313" key="3">
    <source>
        <dbReference type="EMBL" id="MFC5850075.1"/>
    </source>
</evidence>
<dbReference type="InterPro" id="IPR019251">
    <property type="entry name" value="DUF2231_TM"/>
</dbReference>
<name>A0ABW1DPJ5_9DEIO</name>
<gene>
    <name evidence="3" type="ORF">ACFPQ6_17370</name>
</gene>
<evidence type="ECO:0000256" key="1">
    <source>
        <dbReference type="SAM" id="Phobius"/>
    </source>
</evidence>